<dbReference type="PROSITE" id="PS00036">
    <property type="entry name" value="BZIP_BASIC"/>
    <property type="match status" value="1"/>
</dbReference>
<reference evidence="8 9" key="1">
    <citation type="journal article" date="2014" name="Nat. Genet.">
        <title>Whole-genome sequence of a flatfish provides insights into ZW sex chromosome evolution and adaptation to a benthic lifestyle.</title>
        <authorList>
            <person name="Chen S."/>
            <person name="Zhang G."/>
            <person name="Shao C."/>
            <person name="Huang Q."/>
            <person name="Liu G."/>
            <person name="Zhang P."/>
            <person name="Song W."/>
            <person name="An N."/>
            <person name="Chalopin D."/>
            <person name="Volff J.N."/>
            <person name="Hong Y."/>
            <person name="Li Q."/>
            <person name="Sha Z."/>
            <person name="Zhou H."/>
            <person name="Xie M."/>
            <person name="Yu Q."/>
            <person name="Liu Y."/>
            <person name="Xiang H."/>
            <person name="Wang N."/>
            <person name="Wu K."/>
            <person name="Yang C."/>
            <person name="Zhou Q."/>
            <person name="Liao X."/>
            <person name="Yang L."/>
            <person name="Hu Q."/>
            <person name="Zhang J."/>
            <person name="Meng L."/>
            <person name="Jin L."/>
            <person name="Tian Y."/>
            <person name="Lian J."/>
            <person name="Yang J."/>
            <person name="Miao G."/>
            <person name="Liu S."/>
            <person name="Liang Z."/>
            <person name="Yan F."/>
            <person name="Li Y."/>
            <person name="Sun B."/>
            <person name="Zhang H."/>
            <person name="Zhang J."/>
            <person name="Zhu Y."/>
            <person name="Du M."/>
            <person name="Zhao Y."/>
            <person name="Schartl M."/>
            <person name="Tang Q."/>
            <person name="Wang J."/>
        </authorList>
    </citation>
    <scope>NUCLEOTIDE SEQUENCE</scope>
</reference>
<dbReference type="STRING" id="244447.ENSCSEP00000016154"/>
<dbReference type="Proteomes" id="UP000265120">
    <property type="component" value="Chromosome 4"/>
</dbReference>
<keyword evidence="1" id="KW-0805">Transcription regulation</keyword>
<dbReference type="InterPro" id="IPR011333">
    <property type="entry name" value="SKP1/BTB/POZ_sf"/>
</dbReference>
<dbReference type="CDD" id="cd14719">
    <property type="entry name" value="bZIP_BACH"/>
    <property type="match status" value="1"/>
</dbReference>
<dbReference type="SUPFAM" id="SSF57959">
    <property type="entry name" value="Leucine zipper domain"/>
    <property type="match status" value="1"/>
</dbReference>
<dbReference type="InterPro" id="IPR043321">
    <property type="entry name" value="bZIP_BACH"/>
</dbReference>
<dbReference type="CTD" id="678555"/>
<dbReference type="InParanoid" id="A0A3P8VPF4"/>
<protein>
    <submittedName>
        <fullName evidence="8">BTB and CNC homology 1, basic leucine zipper transcription factor 1 a</fullName>
    </submittedName>
</protein>
<evidence type="ECO:0000259" key="7">
    <source>
        <dbReference type="PROSITE" id="PS50217"/>
    </source>
</evidence>
<name>A0A3P8VPF4_CYNSE</name>
<feature type="coiled-coil region" evidence="4">
    <location>
        <begin position="502"/>
        <end position="543"/>
    </location>
</feature>
<dbReference type="Pfam" id="PF00651">
    <property type="entry name" value="BTB"/>
    <property type="match status" value="1"/>
</dbReference>
<dbReference type="GO" id="GO:0000978">
    <property type="term" value="F:RNA polymerase II cis-regulatory region sequence-specific DNA binding"/>
    <property type="evidence" value="ECO:0007669"/>
    <property type="project" value="TreeGrafter"/>
</dbReference>
<dbReference type="GO" id="GO:0000981">
    <property type="term" value="F:DNA-binding transcription factor activity, RNA polymerase II-specific"/>
    <property type="evidence" value="ECO:0007669"/>
    <property type="project" value="TreeGrafter"/>
</dbReference>
<dbReference type="PROSITE" id="PS50217">
    <property type="entry name" value="BZIP"/>
    <property type="match status" value="1"/>
</dbReference>
<feature type="compositionally biased region" description="Acidic residues" evidence="5">
    <location>
        <begin position="431"/>
        <end position="441"/>
    </location>
</feature>
<evidence type="ECO:0000259" key="6">
    <source>
        <dbReference type="PROSITE" id="PS50097"/>
    </source>
</evidence>
<feature type="compositionally biased region" description="Polar residues" evidence="5">
    <location>
        <begin position="408"/>
        <end position="430"/>
    </location>
</feature>
<keyword evidence="4" id="KW-0175">Coiled coil</keyword>
<sequence>MTLQAPRTSVFTFQSAVHSDHVLQCLNDQRLQDILCDVTVVVENRSFRAHCSVLASCSEYFHNRIACGAAQNPVITLPEEVTVGGFEPLLQFAYTSQLLFTKENIHDICRSAECLGFRDLESSCFDFLIPKFTEGKRTSQELRRGAACCQSPDAGMSCEFVSSESSSRPKSSEPHSRVPSGHNEQKNIPSQCPQSAQGQKGPKEESFCLQNCGPQMEPLSLLLAPNSVCPMLSLPCQDTDKADQSQFCDRDILEMGDVFSCGLACELSTPEEAKRSVQTLHAETNLDPTSCPINTSVADTCSDLSGQTETNLEQRMAAEIADTALTALSQQEGFGERSSVEREVAEHLAKGFWSDLCQSQSQTLPQDSMDPNTLAKASDFHWLKQLDLSSSAGDCPFLKDLGTGSDLTPRTDGLSQMEKSPCLSSSINSADDSDLDTDGDTEANNKRAAEIDLPFPVEQISTLNRSAFQQLLRNHHLTPDQLEFVHDVRRRSKNRVAAQRCRKRKLDGIQHLECEIKKLKSEKERLLQEHTELKQNLDEMRQSLHLLCKSVSMESSADQDSLQLLTKISTSPGFPPSLVKDEESQITIEMVSCSSECDPDGPTEDADQSARLEGGVQTGQSESPQSCPVAASLLNLCVDMNSSLYMD</sequence>
<feature type="compositionally biased region" description="Acidic residues" evidence="5">
    <location>
        <begin position="597"/>
        <end position="607"/>
    </location>
</feature>
<feature type="domain" description="BTB" evidence="6">
    <location>
        <begin position="36"/>
        <end position="102"/>
    </location>
</feature>
<dbReference type="InterPro" id="IPR046347">
    <property type="entry name" value="bZIP_sf"/>
</dbReference>
<dbReference type="Gene3D" id="1.10.880.10">
    <property type="entry name" value="Transcription factor, Skn-1-like, DNA-binding domain"/>
    <property type="match status" value="1"/>
</dbReference>
<proteinExistence type="predicted"/>
<evidence type="ECO:0000256" key="4">
    <source>
        <dbReference type="SAM" id="Coils"/>
    </source>
</evidence>
<evidence type="ECO:0000313" key="8">
    <source>
        <dbReference type="Ensembl" id="ENSCSEP00000016154.1"/>
    </source>
</evidence>
<dbReference type="InterPro" id="IPR004827">
    <property type="entry name" value="bZIP"/>
</dbReference>
<dbReference type="Ensembl" id="ENSCSET00000016361.1">
    <property type="protein sequence ID" value="ENSCSEP00000016154.1"/>
    <property type="gene ID" value="ENSCSEG00000010381.1"/>
</dbReference>
<dbReference type="InterPro" id="IPR008917">
    <property type="entry name" value="TF_DNA-bd_sf"/>
</dbReference>
<dbReference type="SMART" id="SM00225">
    <property type="entry name" value="BTB"/>
    <property type="match status" value="1"/>
</dbReference>
<dbReference type="GeneID" id="103378150"/>
<dbReference type="InterPro" id="IPR050457">
    <property type="entry name" value="ZnFinger_BTB_dom_contain"/>
</dbReference>
<reference evidence="8" key="2">
    <citation type="submission" date="2025-08" db="UniProtKB">
        <authorList>
            <consortium name="Ensembl"/>
        </authorList>
    </citation>
    <scope>IDENTIFICATION</scope>
</reference>
<dbReference type="InterPro" id="IPR004826">
    <property type="entry name" value="bZIP_Maf"/>
</dbReference>
<dbReference type="Gene3D" id="3.30.710.10">
    <property type="entry name" value="Potassium Channel Kv1.1, Chain A"/>
    <property type="match status" value="1"/>
</dbReference>
<accession>A0A3P8VPF4</accession>
<dbReference type="PROSITE" id="PS50097">
    <property type="entry name" value="BTB"/>
    <property type="match status" value="1"/>
</dbReference>
<keyword evidence="9" id="KW-1185">Reference proteome</keyword>
<evidence type="ECO:0000256" key="1">
    <source>
        <dbReference type="ARBA" id="ARBA00023015"/>
    </source>
</evidence>
<keyword evidence="2" id="KW-0238">DNA-binding</keyword>
<dbReference type="SUPFAM" id="SSF54695">
    <property type="entry name" value="POZ domain"/>
    <property type="match status" value="1"/>
</dbReference>
<evidence type="ECO:0000256" key="2">
    <source>
        <dbReference type="ARBA" id="ARBA00023125"/>
    </source>
</evidence>
<dbReference type="AlphaFoldDB" id="A0A3P8VPF4"/>
<dbReference type="PANTHER" id="PTHR46105:SF23">
    <property type="entry name" value="TRANSCRIPTION REGULATOR PROTEIN BACH1"/>
    <property type="match status" value="1"/>
</dbReference>
<feature type="domain" description="BZIP" evidence="7">
    <location>
        <begin position="489"/>
        <end position="547"/>
    </location>
</feature>
<dbReference type="SMART" id="SM00338">
    <property type="entry name" value="BRLZ"/>
    <property type="match status" value="1"/>
</dbReference>
<dbReference type="PANTHER" id="PTHR46105">
    <property type="entry name" value="AGAP004733-PA"/>
    <property type="match status" value="1"/>
</dbReference>
<dbReference type="OrthoDB" id="6365358at2759"/>
<dbReference type="SUPFAM" id="SSF47454">
    <property type="entry name" value="A DNA-binding domain in eukaryotic transcription factors"/>
    <property type="match status" value="1"/>
</dbReference>
<feature type="compositionally biased region" description="Polar residues" evidence="5">
    <location>
        <begin position="186"/>
        <end position="198"/>
    </location>
</feature>
<dbReference type="GeneTree" id="ENSGT00940000158923"/>
<keyword evidence="3" id="KW-0804">Transcription</keyword>
<evidence type="ECO:0000313" key="9">
    <source>
        <dbReference type="Proteomes" id="UP000265120"/>
    </source>
</evidence>
<feature type="region of interest" description="Disordered" evidence="5">
    <location>
        <begin position="594"/>
        <end position="626"/>
    </location>
</feature>
<feature type="region of interest" description="Disordered" evidence="5">
    <location>
        <begin position="159"/>
        <end position="201"/>
    </location>
</feature>
<dbReference type="Pfam" id="PF03131">
    <property type="entry name" value="bZIP_Maf"/>
    <property type="match status" value="1"/>
</dbReference>
<dbReference type="RefSeq" id="XP_024911100.1">
    <property type="nucleotide sequence ID" value="XM_025055332.1"/>
</dbReference>
<organism evidence="8 9">
    <name type="scientific">Cynoglossus semilaevis</name>
    <name type="common">Tongue sole</name>
    <dbReference type="NCBI Taxonomy" id="244447"/>
    <lineage>
        <taxon>Eukaryota</taxon>
        <taxon>Metazoa</taxon>
        <taxon>Chordata</taxon>
        <taxon>Craniata</taxon>
        <taxon>Vertebrata</taxon>
        <taxon>Euteleostomi</taxon>
        <taxon>Actinopterygii</taxon>
        <taxon>Neopterygii</taxon>
        <taxon>Teleostei</taxon>
        <taxon>Neoteleostei</taxon>
        <taxon>Acanthomorphata</taxon>
        <taxon>Carangaria</taxon>
        <taxon>Pleuronectiformes</taxon>
        <taxon>Pleuronectoidei</taxon>
        <taxon>Cynoglossidae</taxon>
        <taxon>Cynoglossinae</taxon>
        <taxon>Cynoglossus</taxon>
    </lineage>
</organism>
<dbReference type="RefSeq" id="XP_016887522.1">
    <property type="nucleotide sequence ID" value="XM_017032033.2"/>
</dbReference>
<feature type="region of interest" description="Disordered" evidence="5">
    <location>
        <begin position="408"/>
        <end position="448"/>
    </location>
</feature>
<reference evidence="8" key="3">
    <citation type="submission" date="2025-09" db="UniProtKB">
        <authorList>
            <consortium name="Ensembl"/>
        </authorList>
    </citation>
    <scope>IDENTIFICATION</scope>
</reference>
<evidence type="ECO:0000256" key="3">
    <source>
        <dbReference type="ARBA" id="ARBA00023163"/>
    </source>
</evidence>
<dbReference type="InterPro" id="IPR000210">
    <property type="entry name" value="BTB/POZ_dom"/>
</dbReference>
<evidence type="ECO:0000256" key="5">
    <source>
        <dbReference type="SAM" id="MobiDB-lite"/>
    </source>
</evidence>